<proteinExistence type="predicted"/>
<dbReference type="PROSITE" id="PS50977">
    <property type="entry name" value="HTH_TETR_2"/>
    <property type="match status" value="1"/>
</dbReference>
<evidence type="ECO:0000259" key="3">
    <source>
        <dbReference type="PROSITE" id="PS50977"/>
    </source>
</evidence>
<dbReference type="Pfam" id="PF00440">
    <property type="entry name" value="TetR_N"/>
    <property type="match status" value="1"/>
</dbReference>
<evidence type="ECO:0000313" key="5">
    <source>
        <dbReference type="Proteomes" id="UP000019086"/>
    </source>
</evidence>
<sequence>MAGYADKISKMYAYFEKKMNDLRVIKTHLAIQNALIELLDEKQFEKVQVQEIIEKALINRTTFYRYYSGKSDLVGKLIKEVKAEYQDLLKKRFESDNLLRFMQTIGNRLLEKRRLILALWQIKTPRHHLYDDMHALLKDAFIAHAQRVKSVEKDWDYQATVFATIALTSHYYAFKKGEILPIPQVFDEWAEMIDILGAR</sequence>
<dbReference type="InterPro" id="IPR050624">
    <property type="entry name" value="HTH-type_Tx_Regulator"/>
</dbReference>
<organism evidence="4 5">
    <name type="scientific">Bibersteinia trehalosi USDA-ARS-USMARC-190</name>
    <dbReference type="NCBI Taxonomy" id="1263832"/>
    <lineage>
        <taxon>Bacteria</taxon>
        <taxon>Pseudomonadati</taxon>
        <taxon>Pseudomonadota</taxon>
        <taxon>Gammaproteobacteria</taxon>
        <taxon>Pasteurellales</taxon>
        <taxon>Pasteurellaceae</taxon>
        <taxon>Bibersteinia</taxon>
    </lineage>
</organism>
<dbReference type="Proteomes" id="UP000019086">
    <property type="component" value="Chromosome"/>
</dbReference>
<evidence type="ECO:0000256" key="1">
    <source>
        <dbReference type="ARBA" id="ARBA00023125"/>
    </source>
</evidence>
<evidence type="ECO:0000256" key="2">
    <source>
        <dbReference type="PROSITE-ProRule" id="PRU00335"/>
    </source>
</evidence>
<dbReference type="HOGENOM" id="CLU_087539_3_3_6"/>
<dbReference type="PANTHER" id="PTHR43479">
    <property type="entry name" value="ACREF/ENVCD OPERON REPRESSOR-RELATED"/>
    <property type="match status" value="1"/>
</dbReference>
<dbReference type="KEGG" id="btra:F544_410"/>
<accession>W0R7B4</accession>
<keyword evidence="1 2" id="KW-0238">DNA-binding</keyword>
<gene>
    <name evidence="4" type="ORF">F544_410</name>
</gene>
<feature type="domain" description="HTH tetR-type" evidence="3">
    <location>
        <begin position="25"/>
        <end position="85"/>
    </location>
</feature>
<dbReference type="GO" id="GO:0003677">
    <property type="term" value="F:DNA binding"/>
    <property type="evidence" value="ECO:0007669"/>
    <property type="project" value="UniProtKB-UniRule"/>
</dbReference>
<reference evidence="4 5" key="1">
    <citation type="submission" date="2013-12" db="EMBL/GenBank/DDBJ databases">
        <title>Annotation of the Bibersteinia trehalosi USDA-ARS-USMARC-190 complete genome.</title>
        <authorList>
            <person name="Harhay G.P."/>
            <person name="McVey S."/>
            <person name="Clawson M.L."/>
            <person name="Bono J."/>
            <person name="Heaton M.P."/>
            <person name="Chitko-Mckown C.G."/>
            <person name="Harhay D.M."/>
            <person name="Smith T.P.L."/>
        </authorList>
    </citation>
    <scope>NUCLEOTIDE SEQUENCE [LARGE SCALE GENOMIC DNA]</scope>
    <source>
        <strain evidence="4 5">USDA-ARS-USMARC-190</strain>
    </source>
</reference>
<dbReference type="PATRIC" id="fig|1263832.3.peg.41"/>
<evidence type="ECO:0000313" key="4">
    <source>
        <dbReference type="EMBL" id="AHG85278.1"/>
    </source>
</evidence>
<dbReference type="InterPro" id="IPR001647">
    <property type="entry name" value="HTH_TetR"/>
</dbReference>
<dbReference type="EMBL" id="CP006956">
    <property type="protein sequence ID" value="AHG85278.1"/>
    <property type="molecule type" value="Genomic_DNA"/>
</dbReference>
<name>W0R7B4_BIBTR</name>
<dbReference type="InterPro" id="IPR009057">
    <property type="entry name" value="Homeodomain-like_sf"/>
</dbReference>
<feature type="DNA-binding region" description="H-T-H motif" evidence="2">
    <location>
        <begin position="48"/>
        <end position="67"/>
    </location>
</feature>
<dbReference type="Gene3D" id="1.10.357.10">
    <property type="entry name" value="Tetracycline Repressor, domain 2"/>
    <property type="match status" value="1"/>
</dbReference>
<dbReference type="SUPFAM" id="SSF46689">
    <property type="entry name" value="Homeodomain-like"/>
    <property type="match status" value="1"/>
</dbReference>
<dbReference type="AlphaFoldDB" id="W0R7B4"/>
<protein>
    <submittedName>
        <fullName evidence="4">AcrR family transcriptional regulator</fullName>
    </submittedName>
</protein>
<dbReference type="PANTHER" id="PTHR43479:SF7">
    <property type="entry name" value="TETR-FAMILY TRANSCRIPTIONAL REGULATOR"/>
    <property type="match status" value="1"/>
</dbReference>